<evidence type="ECO:0000313" key="4">
    <source>
        <dbReference type="Proteomes" id="UP000006976"/>
    </source>
</evidence>
<proteinExistence type="predicted"/>
<feature type="transmembrane region" description="Helical" evidence="1">
    <location>
        <begin position="16"/>
        <end position="35"/>
    </location>
</feature>
<keyword evidence="1" id="KW-1133">Transmembrane helix</keyword>
<dbReference type="Proteomes" id="UP000437562">
    <property type="component" value="Unassembled WGS sequence"/>
</dbReference>
<reference evidence="2 4" key="1">
    <citation type="submission" date="2012-04" db="EMBL/GenBank/DDBJ databases">
        <title>The Genome Sequence of Bacillus cereus VD078.</title>
        <authorList>
            <consortium name="The Broad Institute Genome Sequencing Platform"/>
            <consortium name="The Broad Institute Genome Sequencing Center for Infectious Disease"/>
            <person name="Feldgarden M."/>
            <person name="Van der Auwera G.A."/>
            <person name="Mahillon J."/>
            <person name="Duprez V."/>
            <person name="Timmery S."/>
            <person name="Mattelet C."/>
            <person name="Dierick K."/>
            <person name="Sun M."/>
            <person name="Yu Z."/>
            <person name="Zhu L."/>
            <person name="Hu X."/>
            <person name="Shank E.B."/>
            <person name="Swiecicka I."/>
            <person name="Hansen B.M."/>
            <person name="Andrup L."/>
            <person name="Young S.K."/>
            <person name="Zeng Q."/>
            <person name="Gargeya S."/>
            <person name="Fitzgerald M."/>
            <person name="Haas B."/>
            <person name="Abouelleil A."/>
            <person name="Alvarado L."/>
            <person name="Arachchi H.M."/>
            <person name="Berlin A."/>
            <person name="Chapman S.B."/>
            <person name="Goldberg J."/>
            <person name="Griggs A."/>
            <person name="Gujja S."/>
            <person name="Hansen M."/>
            <person name="Howarth C."/>
            <person name="Imamovic A."/>
            <person name="Larimer J."/>
            <person name="McCowen C."/>
            <person name="Montmayeur A."/>
            <person name="Murphy C."/>
            <person name="Neiman D."/>
            <person name="Pearson M."/>
            <person name="Priest M."/>
            <person name="Roberts A."/>
            <person name="Saif S."/>
            <person name="Shea T."/>
            <person name="Sisk P."/>
            <person name="Sykes S."/>
            <person name="Wortman J."/>
            <person name="Nusbaum C."/>
            <person name="Birren B."/>
        </authorList>
    </citation>
    <scope>NUCLEOTIDE SEQUENCE [LARGE SCALE GENOMIC DNA]</scope>
    <source>
        <strain evidence="2 4">VD078</strain>
    </source>
</reference>
<dbReference type="RefSeq" id="WP_002169516.1">
    <property type="nucleotide sequence ID" value="NZ_JH792252.1"/>
</dbReference>
<dbReference type="Proteomes" id="UP000006976">
    <property type="component" value="Unassembled WGS sequence"/>
</dbReference>
<accession>J8HYM9</accession>
<keyword evidence="1" id="KW-0812">Transmembrane</keyword>
<evidence type="ECO:0000313" key="2">
    <source>
        <dbReference type="EMBL" id="EJR31180.1"/>
    </source>
</evidence>
<sequence length="110" mass="12491">MNIEIFKLSMEQAEPILKSFFIIAAAYFVGCIIMLRSNMSPNAVKKGLTLLKVSISILLFAFTLLFQYDASVKEVSFEWPKEITLIQMFLLPIILIDIFTGIIEVVTPEK</sequence>
<reference evidence="3 5" key="2">
    <citation type="submission" date="2019-10" db="EMBL/GenBank/DDBJ databases">
        <authorList>
            <person name="Karimi E."/>
        </authorList>
    </citation>
    <scope>NUCLEOTIDE SEQUENCE [LARGE SCALE GENOMIC DNA]</scope>
    <source>
        <strain evidence="3">Bacillus sp. 71</strain>
    </source>
</reference>
<organism evidence="3 5">
    <name type="scientific">Bacillus mycoides</name>
    <dbReference type="NCBI Taxonomy" id="1405"/>
    <lineage>
        <taxon>Bacteria</taxon>
        <taxon>Bacillati</taxon>
        <taxon>Bacillota</taxon>
        <taxon>Bacilli</taxon>
        <taxon>Bacillales</taxon>
        <taxon>Bacillaceae</taxon>
        <taxon>Bacillus</taxon>
        <taxon>Bacillus cereus group</taxon>
    </lineage>
</organism>
<gene>
    <name evidence="3" type="ORF">BACI71_90039</name>
    <name evidence="2" type="ORF">III_05406</name>
</gene>
<keyword evidence="1" id="KW-0472">Membrane</keyword>
<evidence type="ECO:0000313" key="3">
    <source>
        <dbReference type="EMBL" id="VXC86101.1"/>
    </source>
</evidence>
<name>J8HYM9_BACMY</name>
<accession>A0A654C058</accession>
<feature type="transmembrane region" description="Helical" evidence="1">
    <location>
        <begin position="86"/>
        <end position="106"/>
    </location>
</feature>
<dbReference type="AlphaFoldDB" id="J8HYM9"/>
<dbReference type="EMBL" id="CABWMC010000034">
    <property type="protein sequence ID" value="VXC86101.1"/>
    <property type="molecule type" value="Genomic_DNA"/>
</dbReference>
<dbReference type="EMBL" id="AHEV01000043">
    <property type="protein sequence ID" value="EJR31180.1"/>
    <property type="molecule type" value="Genomic_DNA"/>
</dbReference>
<dbReference type="HOGENOM" id="CLU_2165960_0_0_9"/>
<evidence type="ECO:0000256" key="1">
    <source>
        <dbReference type="SAM" id="Phobius"/>
    </source>
</evidence>
<protein>
    <submittedName>
        <fullName evidence="3">Uncharacterized protein</fullName>
    </submittedName>
</protein>
<evidence type="ECO:0000313" key="5">
    <source>
        <dbReference type="Proteomes" id="UP000437562"/>
    </source>
</evidence>
<feature type="transmembrane region" description="Helical" evidence="1">
    <location>
        <begin position="47"/>
        <end position="66"/>
    </location>
</feature>